<gene>
    <name evidence="1" type="ORF">GCM10014715_88630</name>
</gene>
<organism evidence="1 2">
    <name type="scientific">Streptomyces spiralis</name>
    <dbReference type="NCBI Taxonomy" id="66376"/>
    <lineage>
        <taxon>Bacteria</taxon>
        <taxon>Bacillati</taxon>
        <taxon>Actinomycetota</taxon>
        <taxon>Actinomycetes</taxon>
        <taxon>Kitasatosporales</taxon>
        <taxon>Streptomycetaceae</taxon>
        <taxon>Streptomyces</taxon>
    </lineage>
</organism>
<dbReference type="Proteomes" id="UP000641386">
    <property type="component" value="Unassembled WGS sequence"/>
</dbReference>
<sequence>MEAEAICFTDKADKGVPTYRPNRSAGQQAVNVPHGKVRALGEQATATLKDWRLLRKPRCSIIRITPPPIHAVLTSHPTKSDTRVKTLSAIRIRT</sequence>
<evidence type="ECO:0008006" key="3">
    <source>
        <dbReference type="Google" id="ProtNLM"/>
    </source>
</evidence>
<reference evidence="1" key="1">
    <citation type="journal article" date="2014" name="Int. J. Syst. Evol. Microbiol.">
        <title>Complete genome sequence of Corynebacterium casei LMG S-19264T (=DSM 44701T), isolated from a smear-ripened cheese.</title>
        <authorList>
            <consortium name="US DOE Joint Genome Institute (JGI-PGF)"/>
            <person name="Walter F."/>
            <person name="Albersmeier A."/>
            <person name="Kalinowski J."/>
            <person name="Ruckert C."/>
        </authorList>
    </citation>
    <scope>NUCLEOTIDE SEQUENCE</scope>
    <source>
        <strain evidence="1">JCM 3302</strain>
    </source>
</reference>
<evidence type="ECO:0000313" key="2">
    <source>
        <dbReference type="Proteomes" id="UP000641386"/>
    </source>
</evidence>
<proteinExistence type="predicted"/>
<dbReference type="AlphaFoldDB" id="A0A919E7K4"/>
<accession>A0A919E7K4</accession>
<protein>
    <recommendedName>
        <fullName evidence="3">Transposase</fullName>
    </recommendedName>
</protein>
<name>A0A919E7K4_9ACTN</name>
<evidence type="ECO:0000313" key="1">
    <source>
        <dbReference type="EMBL" id="GHF20326.1"/>
    </source>
</evidence>
<comment type="caution">
    <text evidence="1">The sequence shown here is derived from an EMBL/GenBank/DDBJ whole genome shotgun (WGS) entry which is preliminary data.</text>
</comment>
<reference evidence="1" key="2">
    <citation type="submission" date="2020-09" db="EMBL/GenBank/DDBJ databases">
        <authorList>
            <person name="Sun Q."/>
            <person name="Ohkuma M."/>
        </authorList>
    </citation>
    <scope>NUCLEOTIDE SEQUENCE</scope>
    <source>
        <strain evidence="1">JCM 3302</strain>
    </source>
</reference>
<dbReference type="EMBL" id="BNBC01000098">
    <property type="protein sequence ID" value="GHF20326.1"/>
    <property type="molecule type" value="Genomic_DNA"/>
</dbReference>
<keyword evidence="2" id="KW-1185">Reference proteome</keyword>